<accession>A0A917FZF7</accession>
<keyword evidence="2" id="KW-1185">Reference proteome</keyword>
<sequence>MFSAEISRPFSMGQIRGYHNDTEPDLLFWRIYSLYLARNLISSIVWIKKAKPGETTIMLEKIYKAIEDHDYFERVIPKWYEEV</sequence>
<protein>
    <submittedName>
        <fullName evidence="1">Uncharacterized protein</fullName>
    </submittedName>
</protein>
<dbReference type="EMBL" id="BMGR01000012">
    <property type="protein sequence ID" value="GGG15202.1"/>
    <property type="molecule type" value="Genomic_DNA"/>
</dbReference>
<dbReference type="PANTHER" id="PTHR41283:SF1">
    <property type="entry name" value="AMINOGLYCOSIDE PHOSPHOTRANSFERASE DOMAIN-CONTAINING PROTEIN"/>
    <property type="match status" value="1"/>
</dbReference>
<evidence type="ECO:0000313" key="1">
    <source>
        <dbReference type="EMBL" id="GGG15202.1"/>
    </source>
</evidence>
<dbReference type="AlphaFoldDB" id="A0A917FZF7"/>
<reference evidence="1" key="1">
    <citation type="journal article" date="2014" name="Int. J. Syst. Evol. Microbiol.">
        <title>Complete genome sequence of Corynebacterium casei LMG S-19264T (=DSM 44701T), isolated from a smear-ripened cheese.</title>
        <authorList>
            <consortium name="US DOE Joint Genome Institute (JGI-PGF)"/>
            <person name="Walter F."/>
            <person name="Albersmeier A."/>
            <person name="Kalinowski J."/>
            <person name="Ruckert C."/>
        </authorList>
    </citation>
    <scope>NUCLEOTIDE SEQUENCE</scope>
    <source>
        <strain evidence="1">CGMCC 1.12987</strain>
    </source>
</reference>
<dbReference type="RefSeq" id="WP_188532380.1">
    <property type="nucleotide sequence ID" value="NZ_BMGR01000012.1"/>
</dbReference>
<dbReference type="Proteomes" id="UP000644756">
    <property type="component" value="Unassembled WGS sequence"/>
</dbReference>
<gene>
    <name evidence="1" type="ORF">GCM10010916_35140</name>
</gene>
<proteinExistence type="predicted"/>
<evidence type="ECO:0000313" key="2">
    <source>
        <dbReference type="Proteomes" id="UP000644756"/>
    </source>
</evidence>
<name>A0A917FZF7_9BACL</name>
<reference evidence="1" key="2">
    <citation type="submission" date="2020-09" db="EMBL/GenBank/DDBJ databases">
        <authorList>
            <person name="Sun Q."/>
            <person name="Zhou Y."/>
        </authorList>
    </citation>
    <scope>NUCLEOTIDE SEQUENCE</scope>
    <source>
        <strain evidence="1">CGMCC 1.12987</strain>
    </source>
</reference>
<dbReference type="PANTHER" id="PTHR41283">
    <property type="entry name" value="AMINOGLYCOSIDE PHOSPHOTRANSFERASE"/>
    <property type="match status" value="1"/>
</dbReference>
<comment type="caution">
    <text evidence="1">The sequence shown here is derived from an EMBL/GenBank/DDBJ whole genome shotgun (WGS) entry which is preliminary data.</text>
</comment>
<organism evidence="1 2">
    <name type="scientific">Paenibacillus abyssi</name>
    <dbReference type="NCBI Taxonomy" id="1340531"/>
    <lineage>
        <taxon>Bacteria</taxon>
        <taxon>Bacillati</taxon>
        <taxon>Bacillota</taxon>
        <taxon>Bacilli</taxon>
        <taxon>Bacillales</taxon>
        <taxon>Paenibacillaceae</taxon>
        <taxon>Paenibacillus</taxon>
    </lineage>
</organism>